<dbReference type="Pfam" id="PF19328">
    <property type="entry name" value="DAP_DH_C"/>
    <property type="match status" value="1"/>
</dbReference>
<dbReference type="OrthoDB" id="9767616at2"/>
<dbReference type="Proteomes" id="UP000009026">
    <property type="component" value="Chromosome"/>
</dbReference>
<keyword evidence="2" id="KW-0560">Oxidoreductase</keyword>
<dbReference type="eggNOG" id="COG3804">
    <property type="taxonomic scope" value="Bacteria"/>
</dbReference>
<sequence>MAKAPEGPVPVVVMGLGFIGQEIARAAMSSPEVELVGAVDVQSSLVGRPLSDVLGGPAPRITVVDSLEQAVGKRKGVVVLHATTSRLPKVIDQILDAVKRGLPVASTCEELAFPHLKYPELADQLDAAAQKAGVAVVGTGVNPGFVMDRLVAAAGQVCGPVRRATVTRVVDARTRREALQRKVGAGLTEDEFFELVDSEQLGHVGLVESAALAALGLGLDCDDFEEEVAPVFAEEDISGGAFPVRKGRVAGMFQSVVGLEDGQERVRLELTIAVGADEPKDRIEIDADPKLVLEIPGGVAGDRATANALVNAAPRLTAAEAGLLTVLELPAGR</sequence>
<name>A0A0H4WVF1_9BACT</name>
<gene>
    <name evidence="5" type="ORF">A176_002222</name>
</gene>
<feature type="domain" description="Dihydrodipicolinate reductase N-terminal" evidence="3">
    <location>
        <begin position="10"/>
        <end position="79"/>
    </location>
</feature>
<dbReference type="CDD" id="cd24146">
    <property type="entry name" value="nat-AmDH_N_like"/>
    <property type="match status" value="1"/>
</dbReference>
<organism evidence="5 6">
    <name type="scientific">Pseudomyxococcus hansupus</name>
    <dbReference type="NCBI Taxonomy" id="1297742"/>
    <lineage>
        <taxon>Bacteria</taxon>
        <taxon>Pseudomonadati</taxon>
        <taxon>Myxococcota</taxon>
        <taxon>Myxococcia</taxon>
        <taxon>Myxococcales</taxon>
        <taxon>Cystobacterineae</taxon>
        <taxon>Myxococcaceae</taxon>
        <taxon>Pseudomyxococcus</taxon>
    </lineage>
</organism>
<dbReference type="GO" id="GO:0009089">
    <property type="term" value="P:lysine biosynthetic process via diaminopimelate"/>
    <property type="evidence" value="ECO:0007669"/>
    <property type="project" value="InterPro"/>
</dbReference>
<evidence type="ECO:0000256" key="1">
    <source>
        <dbReference type="ARBA" id="ARBA00022857"/>
    </source>
</evidence>
<keyword evidence="1" id="KW-0521">NADP</keyword>
<feature type="domain" description="2,4-diaminopentanoate dehydrogenase C-terminal" evidence="4">
    <location>
        <begin position="145"/>
        <end position="331"/>
    </location>
</feature>
<evidence type="ECO:0000313" key="6">
    <source>
        <dbReference type="Proteomes" id="UP000009026"/>
    </source>
</evidence>
<evidence type="ECO:0000313" key="5">
    <source>
        <dbReference type="EMBL" id="AKQ65310.1"/>
    </source>
</evidence>
<dbReference type="EMBL" id="CP012109">
    <property type="protein sequence ID" value="AKQ65310.1"/>
    <property type="molecule type" value="Genomic_DNA"/>
</dbReference>
<proteinExistence type="predicted"/>
<dbReference type="STRING" id="1297742.A176_002222"/>
<dbReference type="InterPro" id="IPR000846">
    <property type="entry name" value="DapB_N"/>
</dbReference>
<dbReference type="PATRIC" id="fig|1297742.4.peg.2247"/>
<dbReference type="InterPro" id="IPR045760">
    <property type="entry name" value="DAP_DH_C"/>
</dbReference>
<protein>
    <submittedName>
        <fullName evidence="5">Uncharacterized protein</fullName>
    </submittedName>
</protein>
<dbReference type="InterPro" id="IPR036291">
    <property type="entry name" value="NAD(P)-bd_dom_sf"/>
</dbReference>
<evidence type="ECO:0000256" key="2">
    <source>
        <dbReference type="ARBA" id="ARBA00023002"/>
    </source>
</evidence>
<dbReference type="AlphaFoldDB" id="A0A0H4WVF1"/>
<accession>A0A0H4WVF1</accession>
<dbReference type="Gene3D" id="3.40.50.720">
    <property type="entry name" value="NAD(P)-binding Rossmann-like Domain"/>
    <property type="match status" value="1"/>
</dbReference>
<dbReference type="KEGG" id="mym:A176_002222"/>
<reference evidence="5 6" key="1">
    <citation type="journal article" date="2016" name="PLoS ONE">
        <title>Complete Genome Sequence and Comparative Genomics of a Novel Myxobacterium Myxococcus hansupus.</title>
        <authorList>
            <person name="Sharma G."/>
            <person name="Narwani T."/>
            <person name="Subramanian S."/>
        </authorList>
    </citation>
    <scope>NUCLEOTIDE SEQUENCE [LARGE SCALE GENOMIC DNA]</scope>
    <source>
        <strain evidence="6">mixupus</strain>
    </source>
</reference>
<keyword evidence="6" id="KW-1185">Reference proteome</keyword>
<evidence type="ECO:0000259" key="4">
    <source>
        <dbReference type="Pfam" id="PF19328"/>
    </source>
</evidence>
<dbReference type="SUPFAM" id="SSF51735">
    <property type="entry name" value="NAD(P)-binding Rossmann-fold domains"/>
    <property type="match status" value="1"/>
</dbReference>
<dbReference type="RefSeq" id="WP_002636737.1">
    <property type="nucleotide sequence ID" value="NZ_CP012109.1"/>
</dbReference>
<dbReference type="GO" id="GO:0008839">
    <property type="term" value="F:4-hydroxy-tetrahydrodipicolinate reductase"/>
    <property type="evidence" value="ECO:0007669"/>
    <property type="project" value="InterPro"/>
</dbReference>
<dbReference type="Pfam" id="PF01113">
    <property type="entry name" value="DapB_N"/>
    <property type="match status" value="1"/>
</dbReference>
<evidence type="ECO:0000259" key="3">
    <source>
        <dbReference type="Pfam" id="PF01113"/>
    </source>
</evidence>